<feature type="region of interest" description="Disordered" evidence="1">
    <location>
        <begin position="68"/>
        <end position="127"/>
    </location>
</feature>
<dbReference type="Proteomes" id="UP000316621">
    <property type="component" value="Chromosome 1"/>
</dbReference>
<evidence type="ECO:0000313" key="2">
    <source>
        <dbReference type="EMBL" id="RZC47930.1"/>
    </source>
</evidence>
<dbReference type="AlphaFoldDB" id="A0A4Y7IJL5"/>
<accession>A0A4Y7IJL5</accession>
<dbReference type="EMBL" id="CM010715">
    <property type="protein sequence ID" value="RZC47930.1"/>
    <property type="molecule type" value="Genomic_DNA"/>
</dbReference>
<evidence type="ECO:0000313" key="3">
    <source>
        <dbReference type="Proteomes" id="UP000316621"/>
    </source>
</evidence>
<protein>
    <recommendedName>
        <fullName evidence="4">WRC domain-containing protein</fullName>
    </recommendedName>
</protein>
<organism evidence="2 3">
    <name type="scientific">Papaver somniferum</name>
    <name type="common">Opium poppy</name>
    <dbReference type="NCBI Taxonomy" id="3469"/>
    <lineage>
        <taxon>Eukaryota</taxon>
        <taxon>Viridiplantae</taxon>
        <taxon>Streptophyta</taxon>
        <taxon>Embryophyta</taxon>
        <taxon>Tracheophyta</taxon>
        <taxon>Spermatophyta</taxon>
        <taxon>Magnoliopsida</taxon>
        <taxon>Ranunculales</taxon>
        <taxon>Papaveraceae</taxon>
        <taxon>Papaveroideae</taxon>
        <taxon>Papaver</taxon>
    </lineage>
</organism>
<reference evidence="2 3" key="1">
    <citation type="journal article" date="2018" name="Science">
        <title>The opium poppy genome and morphinan production.</title>
        <authorList>
            <person name="Guo L."/>
            <person name="Winzer T."/>
            <person name="Yang X."/>
            <person name="Li Y."/>
            <person name="Ning Z."/>
            <person name="He Z."/>
            <person name="Teodor R."/>
            <person name="Lu Y."/>
            <person name="Bowser T.A."/>
            <person name="Graham I.A."/>
            <person name="Ye K."/>
        </authorList>
    </citation>
    <scope>NUCLEOTIDE SEQUENCE [LARGE SCALE GENOMIC DNA]</scope>
    <source>
        <strain evidence="3">cv. HN1</strain>
        <tissue evidence="2">Leaves</tissue>
    </source>
</reference>
<keyword evidence="3" id="KW-1185">Reference proteome</keyword>
<name>A0A4Y7IJL5_PAPSO</name>
<sequence>MEKMKKMKEMEKMKLPPDGQRCCQTNGSLRCKNFRMSHCAADGSVPKTKFCEKHYNYAKAYKMKKLLKKNTSADGDQDAGSRGLKRRRKKVPGKDDETEIQQGATTDDTCGTGNIRRKRKHVERAEDGRFVDEDSISYVDSENSVGDLMDMLGMEKLELEQRRNEMEF</sequence>
<feature type="compositionally biased region" description="Polar residues" evidence="1">
    <location>
        <begin position="100"/>
        <end position="112"/>
    </location>
</feature>
<gene>
    <name evidence="2" type="ORF">C5167_040900</name>
</gene>
<proteinExistence type="predicted"/>
<dbReference type="Gramene" id="RZC47930">
    <property type="protein sequence ID" value="RZC47930"/>
    <property type="gene ID" value="C5167_040900"/>
</dbReference>
<evidence type="ECO:0008006" key="4">
    <source>
        <dbReference type="Google" id="ProtNLM"/>
    </source>
</evidence>
<evidence type="ECO:0000256" key="1">
    <source>
        <dbReference type="SAM" id="MobiDB-lite"/>
    </source>
</evidence>